<sequence>MCGDVGCFLSDDEDAQTGQVTRVAEISVMTAVVESRRKGIAREAEYMFAFLR</sequence>
<dbReference type="EMBL" id="GG680370">
    <property type="protein sequence ID" value="EER06711.1"/>
    <property type="molecule type" value="Genomic_DNA"/>
</dbReference>
<protein>
    <submittedName>
        <fullName evidence="1">Uncharacterized protein</fullName>
    </submittedName>
</protein>
<evidence type="ECO:0000313" key="1">
    <source>
        <dbReference type="EMBL" id="EER06711.1"/>
    </source>
</evidence>
<evidence type="ECO:0000313" key="2">
    <source>
        <dbReference type="Proteomes" id="UP000007800"/>
    </source>
</evidence>
<gene>
    <name evidence="1" type="ORF">Pmar_PMAR007428</name>
</gene>
<dbReference type="InParanoid" id="C5L963"/>
<proteinExistence type="predicted"/>
<dbReference type="Proteomes" id="UP000007800">
    <property type="component" value="Unassembled WGS sequence"/>
</dbReference>
<accession>C5L963</accession>
<organism evidence="2">
    <name type="scientific">Perkinsus marinus (strain ATCC 50983 / TXsc)</name>
    <dbReference type="NCBI Taxonomy" id="423536"/>
    <lineage>
        <taxon>Eukaryota</taxon>
        <taxon>Sar</taxon>
        <taxon>Alveolata</taxon>
        <taxon>Perkinsozoa</taxon>
        <taxon>Perkinsea</taxon>
        <taxon>Perkinsida</taxon>
        <taxon>Perkinsidae</taxon>
        <taxon>Perkinsus</taxon>
    </lineage>
</organism>
<keyword evidence="2" id="KW-1185">Reference proteome</keyword>
<dbReference type="RefSeq" id="XP_002774895.1">
    <property type="nucleotide sequence ID" value="XM_002774849.1"/>
</dbReference>
<reference evidence="1 2" key="1">
    <citation type="submission" date="2008-07" db="EMBL/GenBank/DDBJ databases">
        <authorList>
            <person name="El-Sayed N."/>
            <person name="Caler E."/>
            <person name="Inman J."/>
            <person name="Amedeo P."/>
            <person name="Hass B."/>
            <person name="Wortman J."/>
        </authorList>
    </citation>
    <scope>NUCLEOTIDE SEQUENCE [LARGE SCALE GENOMIC DNA]</scope>
    <source>
        <strain evidence="2">ATCC 50983 / TXsc</strain>
    </source>
</reference>
<name>C5L963_PERM5</name>
<dbReference type="GeneID" id="9056418"/>
<dbReference type="AlphaFoldDB" id="C5L963"/>
<dbReference type="OrthoDB" id="5043642at2759"/>